<name>A0A0K6S746_9ALVE</name>
<reference evidence="2" key="1">
    <citation type="submission" date="2014-11" db="EMBL/GenBank/DDBJ databases">
        <title>Molecular phylogeny of cliff fern family Woodsiaceae with morphological implications.</title>
        <authorList>
            <person name="Shao Y.-Z."/>
            <person name="Wei R."/>
            <person name="Zhang X.-C."/>
        </authorList>
    </citation>
    <scope>NUCLEOTIDE SEQUENCE</scope>
</reference>
<dbReference type="PANTHER" id="PTHR46586">
    <property type="entry name" value="ANKYRIN REPEAT-CONTAINING PROTEIN"/>
    <property type="match status" value="1"/>
</dbReference>
<evidence type="ECO:0000256" key="1">
    <source>
        <dbReference type="SAM" id="MobiDB-lite"/>
    </source>
</evidence>
<evidence type="ECO:0000313" key="2">
    <source>
        <dbReference type="EMBL" id="CUC09491.1"/>
    </source>
</evidence>
<feature type="compositionally biased region" description="Gly residues" evidence="1">
    <location>
        <begin position="701"/>
        <end position="711"/>
    </location>
</feature>
<dbReference type="InterPro" id="IPR052050">
    <property type="entry name" value="SecEffector_AnkRepeat"/>
</dbReference>
<protein>
    <submittedName>
        <fullName evidence="2">Uncharacterized protein</fullName>
    </submittedName>
</protein>
<feature type="compositionally biased region" description="Polar residues" evidence="1">
    <location>
        <begin position="725"/>
        <end position="741"/>
    </location>
</feature>
<dbReference type="PANTHER" id="PTHR46586:SF3">
    <property type="entry name" value="ANKYRIN REPEAT-CONTAINING PROTEIN"/>
    <property type="match status" value="1"/>
</dbReference>
<dbReference type="Gene3D" id="1.25.40.20">
    <property type="entry name" value="Ankyrin repeat-containing domain"/>
    <property type="match status" value="1"/>
</dbReference>
<organism evidence="2">
    <name type="scientific">Chromera velia CCMP2878</name>
    <dbReference type="NCBI Taxonomy" id="1169474"/>
    <lineage>
        <taxon>Eukaryota</taxon>
        <taxon>Sar</taxon>
        <taxon>Alveolata</taxon>
        <taxon>Colpodellida</taxon>
        <taxon>Chromeraceae</taxon>
        <taxon>Chromera</taxon>
    </lineage>
</organism>
<dbReference type="AlphaFoldDB" id="A0A0K6S746"/>
<dbReference type="VEuPathDB" id="CryptoDB:Cvel_20607"/>
<feature type="region of interest" description="Disordered" evidence="1">
    <location>
        <begin position="696"/>
        <end position="741"/>
    </location>
</feature>
<dbReference type="InterPro" id="IPR036770">
    <property type="entry name" value="Ankyrin_rpt-contain_sf"/>
</dbReference>
<sequence length="741" mass="82023">MDLLTSRHISAPRTILLLVGESFFVIAATVSKKFHKWANDVFGSVQGKEEKPRFSARSCVHLCQFVATSSQGCNKEADNSCLRFLLLLADLPWPVPSGELMYWLGRSGKVDAAEFLSSRRALYSLPLKKTGGLLADQADRRKGEESAAALQLAELFNATHLLCGAVHGGHVELMRKVLPFLKGKSGSETGEGAEIGRPSLFFPRTNLFWRRLARGSCLSGRLDALSELRALWPGASSDALFFPHFLVDTPIDVCLQMVEKKLMVPKFLHTLLELRLILLAFRGLSEEVQEALEGSKQQHPDSEGLPLPRCVRRMMAMAIQGGQLQTAQTVLTKAREVAADLDEKSEDFHRRLWMRMDADPVFLSPFKAAASVGSVEALQWMYGDREVRETAPEGAFAVGFFAASQCHVNCLRWVARCPKGGLKGEGSVWRAAARSGSLDCLRFLFQHSEERGMRPLWGVSVTEAAISNGHFECLRWLVSQSPPCPWTESPTKSLVELELDLAEVSALEERGEVRELPDLHTGRMSEPKFRQECAARIVELATQKGDCGCSPLSAKVALRKGQMRLFRWLCSVGGEVVEREIAASLVRRATVAVMTVVPPDALLQSLFRFCSCDQAIELRRSTEFRRRYELLAERVAEKANWFVQRKVPLQLGPEFSCSAQSKTQGQGRQEWLQELYFCGDEQVGEYLHAAGIPTSKKQAGSEGGLGSGGGSNTVESVSMRRSDNQNDSLVESDSLPSFLNL</sequence>
<gene>
    <name evidence="2" type="ORF">Cvel_20607.t1</name>
</gene>
<accession>A0A0K6S746</accession>
<dbReference type="EMBL" id="CDMZ01000953">
    <property type="protein sequence ID" value="CUC09491.1"/>
    <property type="molecule type" value="Genomic_DNA"/>
</dbReference>
<proteinExistence type="predicted"/>